<dbReference type="InterPro" id="IPR003770">
    <property type="entry name" value="MLTG-like"/>
</dbReference>
<dbReference type="PANTHER" id="PTHR30518:SF2">
    <property type="entry name" value="ENDOLYTIC MUREIN TRANSGLYCOSYLASE"/>
    <property type="match status" value="1"/>
</dbReference>
<name>A0ABS2MQ84_9FIRM</name>
<evidence type="ECO:0000256" key="1">
    <source>
        <dbReference type="ARBA" id="ARBA00022475"/>
    </source>
</evidence>
<dbReference type="EC" id="4.2.2.29" evidence="7"/>
<keyword evidence="10" id="KW-1185">Reference proteome</keyword>
<gene>
    <name evidence="7" type="primary">mltG</name>
    <name evidence="9" type="ORF">JOC49_001097</name>
</gene>
<comment type="catalytic activity">
    <reaction evidence="7">
        <text>a peptidoglycan chain = a peptidoglycan chain with N-acetyl-1,6-anhydromuramyl-[peptide] at the reducing end + a peptidoglycan chain with N-acetylglucosamine at the non-reducing end.</text>
        <dbReference type="EC" id="4.2.2.29"/>
    </reaction>
</comment>
<comment type="function">
    <text evidence="7">Functions as a peptidoglycan terminase that cleaves nascent peptidoglycan strands endolytically to terminate their elongation.</text>
</comment>
<dbReference type="Pfam" id="PF02618">
    <property type="entry name" value="YceG"/>
    <property type="match status" value="1"/>
</dbReference>
<dbReference type="RefSeq" id="WP_204663216.1">
    <property type="nucleotide sequence ID" value="NZ_JAFBDT010000006.1"/>
</dbReference>
<evidence type="ECO:0000256" key="8">
    <source>
        <dbReference type="SAM" id="SignalP"/>
    </source>
</evidence>
<reference evidence="9 10" key="1">
    <citation type="submission" date="2021-01" db="EMBL/GenBank/DDBJ databases">
        <title>Genomic Encyclopedia of Type Strains, Phase IV (KMG-IV): sequencing the most valuable type-strain genomes for metagenomic binning, comparative biology and taxonomic classification.</title>
        <authorList>
            <person name="Goeker M."/>
        </authorList>
    </citation>
    <scope>NUCLEOTIDE SEQUENCE [LARGE SCALE GENOMIC DNA]</scope>
    <source>
        <strain evidence="9 10">DSM 24436</strain>
    </source>
</reference>
<dbReference type="Gene3D" id="3.30.1490.480">
    <property type="entry name" value="Endolytic murein transglycosylase"/>
    <property type="match status" value="2"/>
</dbReference>
<evidence type="ECO:0000313" key="10">
    <source>
        <dbReference type="Proteomes" id="UP000767854"/>
    </source>
</evidence>
<feature type="site" description="Important for catalytic activity" evidence="7">
    <location>
        <position position="222"/>
    </location>
</feature>
<keyword evidence="3 7" id="KW-1133">Transmembrane helix</keyword>
<evidence type="ECO:0000256" key="7">
    <source>
        <dbReference type="HAMAP-Rule" id="MF_02065"/>
    </source>
</evidence>
<evidence type="ECO:0000256" key="4">
    <source>
        <dbReference type="ARBA" id="ARBA00023136"/>
    </source>
</evidence>
<sequence length="336" mass="38178">MKRFIYIMAILVVAFSLSGCAAVLEKYFTPVDPESTEELVVEIPSGSTTTTIGTVLFDEGLIQNVNAFKAKVRLMEVDGKMMAGTYKLSPSMDVETIIEKLVSGETYVETFKITIPEGYEVRQIVDLLASKNQIDPDAFIEVLKTHPFDYKFLEGVDRSNLLEGFLFPDTYEFKKGATEVEIVTRMLNRFDSVFQEAYYVRSEELNMTVEELVTLASIVEREAMVDSEFKLVSSVFHNRIKKEWLLESCATVQYVLQERKPVLSIADTEIESPYNTYLNVGLPPAPIASPGKRALEAALYPEETSYLFFVTKETNDGSHYFNETYEEHLRDARRSN</sequence>
<keyword evidence="1 7" id="KW-1003">Cell membrane</keyword>
<evidence type="ECO:0000256" key="5">
    <source>
        <dbReference type="ARBA" id="ARBA00023239"/>
    </source>
</evidence>
<dbReference type="PANTHER" id="PTHR30518">
    <property type="entry name" value="ENDOLYTIC MUREIN TRANSGLYCOSYLASE"/>
    <property type="match status" value="1"/>
</dbReference>
<keyword evidence="8" id="KW-0732">Signal</keyword>
<dbReference type="Proteomes" id="UP000767854">
    <property type="component" value="Unassembled WGS sequence"/>
</dbReference>
<dbReference type="NCBIfam" id="TIGR00247">
    <property type="entry name" value="endolytic transglycosylase MltG"/>
    <property type="match status" value="1"/>
</dbReference>
<feature type="chain" id="PRO_5046816756" description="Endolytic murein transglycosylase" evidence="8">
    <location>
        <begin position="22"/>
        <end position="336"/>
    </location>
</feature>
<dbReference type="Gene3D" id="3.30.160.60">
    <property type="entry name" value="Classic Zinc Finger"/>
    <property type="match status" value="1"/>
</dbReference>
<evidence type="ECO:0000256" key="3">
    <source>
        <dbReference type="ARBA" id="ARBA00022989"/>
    </source>
</evidence>
<evidence type="ECO:0000313" key="9">
    <source>
        <dbReference type="EMBL" id="MBM7561577.1"/>
    </source>
</evidence>
<feature type="signal peptide" evidence="8">
    <location>
        <begin position="1"/>
        <end position="21"/>
    </location>
</feature>
<keyword evidence="5 7" id="KW-0456">Lyase</keyword>
<comment type="caution">
    <text evidence="9">The sequence shown here is derived from an EMBL/GenBank/DDBJ whole genome shotgun (WGS) entry which is preliminary data.</text>
</comment>
<accession>A0ABS2MQ84</accession>
<evidence type="ECO:0000256" key="6">
    <source>
        <dbReference type="ARBA" id="ARBA00023316"/>
    </source>
</evidence>
<dbReference type="PROSITE" id="PS51257">
    <property type="entry name" value="PROKAR_LIPOPROTEIN"/>
    <property type="match status" value="1"/>
</dbReference>
<organism evidence="9 10">
    <name type="scientific">Fusibacter tunisiensis</name>
    <dbReference type="NCBI Taxonomy" id="1008308"/>
    <lineage>
        <taxon>Bacteria</taxon>
        <taxon>Bacillati</taxon>
        <taxon>Bacillota</taxon>
        <taxon>Clostridia</taxon>
        <taxon>Eubacteriales</taxon>
        <taxon>Eubacteriales Family XII. Incertae Sedis</taxon>
        <taxon>Fusibacter</taxon>
    </lineage>
</organism>
<keyword evidence="6 7" id="KW-0961">Cell wall biogenesis/degradation</keyword>
<dbReference type="EMBL" id="JAFBDT010000006">
    <property type="protein sequence ID" value="MBM7561577.1"/>
    <property type="molecule type" value="Genomic_DNA"/>
</dbReference>
<keyword evidence="4 7" id="KW-0472">Membrane</keyword>
<evidence type="ECO:0000256" key="2">
    <source>
        <dbReference type="ARBA" id="ARBA00022692"/>
    </source>
</evidence>
<keyword evidence="2 7" id="KW-0812">Transmembrane</keyword>
<comment type="similarity">
    <text evidence="7">Belongs to the transglycosylase MltG family.</text>
</comment>
<protein>
    <recommendedName>
        <fullName evidence="7">Endolytic murein transglycosylase</fullName>
        <ecNumber evidence="7">4.2.2.29</ecNumber>
    </recommendedName>
    <alternativeName>
        <fullName evidence="7">Peptidoglycan lytic transglycosylase</fullName>
    </alternativeName>
    <alternativeName>
        <fullName evidence="7">Peptidoglycan polymerization terminase</fullName>
    </alternativeName>
</protein>
<dbReference type="CDD" id="cd08010">
    <property type="entry name" value="MltG_like"/>
    <property type="match status" value="1"/>
</dbReference>
<proteinExistence type="inferred from homology"/>
<dbReference type="HAMAP" id="MF_02065">
    <property type="entry name" value="MltG"/>
    <property type="match status" value="1"/>
</dbReference>